<dbReference type="VEuPathDB" id="FungiDB:FGRAMPH1_01G08423"/>
<protein>
    <submittedName>
        <fullName evidence="2">Chromosome 1, complete genome</fullName>
    </submittedName>
</protein>
<proteinExistence type="predicted"/>
<accession>A0A1C3YJD1</accession>
<organism evidence="2 3">
    <name type="scientific">Gibberella zeae (strain ATCC MYA-4620 / CBS 123657 / FGSC 9075 / NRRL 31084 / PH-1)</name>
    <name type="common">Wheat head blight fungus</name>
    <name type="synonym">Fusarium graminearum</name>
    <dbReference type="NCBI Taxonomy" id="229533"/>
    <lineage>
        <taxon>Eukaryota</taxon>
        <taxon>Fungi</taxon>
        <taxon>Dikarya</taxon>
        <taxon>Ascomycota</taxon>
        <taxon>Pezizomycotina</taxon>
        <taxon>Sordariomycetes</taxon>
        <taxon>Hypocreomycetidae</taxon>
        <taxon>Hypocreales</taxon>
        <taxon>Nectriaceae</taxon>
        <taxon>Fusarium</taxon>
    </lineage>
</organism>
<evidence type="ECO:0000313" key="3">
    <source>
        <dbReference type="Proteomes" id="UP000070720"/>
    </source>
</evidence>
<reference evidence="2 3" key="3">
    <citation type="journal article" date="2015" name="BMC Genomics">
        <title>The completed genome sequence of the pathogenic ascomycete fungus Fusarium graminearum.</title>
        <authorList>
            <person name="King R."/>
            <person name="Urban M."/>
            <person name="Hammond-Kosack M.C."/>
            <person name="Hassani-Pak K."/>
            <person name="Hammond-Kosack K.E."/>
        </authorList>
    </citation>
    <scope>NUCLEOTIDE SEQUENCE [LARGE SCALE GENOMIC DNA]</scope>
    <source>
        <strain evidence="3">ATCC MYA-4620 / CBS 123657 / FGSC 9075 / NRRL 31084 / PH-1</strain>
    </source>
</reference>
<sequence length="961" mass="108736">MSTRYNVTLDTGTPADGADNRGFDQVTALSQGVINASFQQLFKSVEGVNEIAYVSRLQGRFEAVIDAPSIMINGATTNATEIMYIFRIKSGKFLFIDGVERKIYDWALAIPTKVNEVSYEETAGDTPEAARRKKRWRKELQDKYPGFVPGDYSVQRIFCALGSAGWYKPDEDSSTVWDPVAQQTISYKVWLNREENKLYKDIIPGLLSGWATKEGEDAVATMGIKFNLSQKRIQAGAPTFRPVHIFNQVYPYLTSDQDRGTMSLGRYTDDYINPSNPYGKLTPGDYNCLLYCEQVDRPTGKKTTIFENGRSKIVDEVAARNLPKNLKLGHSGNLAEPGIVGSYVIHHRIFLLDFLLPQLQELCMATFVQVGKPDRRWDTSTNWPNFWSNRSIGCELEGQPAREASDSIFKFEHKSDSKGDYYMWFKKSEANGLKDIHTYKYPDSDRICMYNNYNMWADSSVEVRWVAGSDRLEVTGKVYHETYIAYSYLPEVTTDLQRKHTKYTASWSFQIVLKTVERTVKVDDKEVKFMALEAVIEGINKSTNVPLNTSVDCISVLDETPERGSKQWMLDKLSKMISTGIGIVSANLEKRFRNSGKYNYPGYGELEFTDPKFTSVGNIITKVNFKPPSHSDGKMYFPAVDPKDHVLVPPSKPDPDTSTFQEGLKHTGELSLDWHQTLNYNKDTGIGRLTFTVSNRNKLKKDLAYGFIRISLEYTPNKLVDGRVKDATLFGPDDWEKEQKAVVPEPDGKKDTVPDPVGEVPKETTKTETISSQPDQDADVPSGPVQSPPGILPKPPQKPTRQVPATGDRKPKGNVYAFERRWVVDPEQYEDVDGATMDLEPTISVNPLTKAIDITFEPIANLTPEEEEEEYTPSPEGFVIPYNQTFTLDLQGRIEPGEYAIQIYESWKKIDKYKLSEGSFAIDWKMASLREVSPRKFKTDVWDVSDRIAEEEAAKKKDTQS</sequence>
<gene>
    <name evidence="2" type="ORF">FGRAMPH1_01T08423</name>
</gene>
<evidence type="ECO:0000256" key="1">
    <source>
        <dbReference type="SAM" id="MobiDB-lite"/>
    </source>
</evidence>
<dbReference type="EMBL" id="HG970332">
    <property type="protein sequence ID" value="SCB64629.1"/>
    <property type="molecule type" value="Genomic_DNA"/>
</dbReference>
<reference evidence="3" key="2">
    <citation type="journal article" date="2010" name="Nature">
        <title>Comparative genomics reveals mobile pathogenicity chromosomes in Fusarium.</title>
        <authorList>
            <person name="Ma L.J."/>
            <person name="van der Does H.C."/>
            <person name="Borkovich K.A."/>
            <person name="Coleman J.J."/>
            <person name="Daboussi M.J."/>
            <person name="Di Pietro A."/>
            <person name="Dufresne M."/>
            <person name="Freitag M."/>
            <person name="Grabherr M."/>
            <person name="Henrissat B."/>
            <person name="Houterman P.M."/>
            <person name="Kang S."/>
            <person name="Shim W.B."/>
            <person name="Woloshuk C."/>
            <person name="Xie X."/>
            <person name="Xu J.R."/>
            <person name="Antoniw J."/>
            <person name="Baker S.E."/>
            <person name="Bluhm B.H."/>
            <person name="Breakspear A."/>
            <person name="Brown D.W."/>
            <person name="Butchko R.A."/>
            <person name="Chapman S."/>
            <person name="Coulson R."/>
            <person name="Coutinho P.M."/>
            <person name="Danchin E.G."/>
            <person name="Diener A."/>
            <person name="Gale L.R."/>
            <person name="Gardiner D.M."/>
            <person name="Goff S."/>
            <person name="Hammond-Kosack K.E."/>
            <person name="Hilburn K."/>
            <person name="Hua-Van A."/>
            <person name="Jonkers W."/>
            <person name="Kazan K."/>
            <person name="Kodira C.D."/>
            <person name="Koehrsen M."/>
            <person name="Kumar L."/>
            <person name="Lee Y.H."/>
            <person name="Li L."/>
            <person name="Manners J.M."/>
            <person name="Miranda-Saavedra D."/>
            <person name="Mukherjee M."/>
            <person name="Park G."/>
            <person name="Park J."/>
            <person name="Park S.Y."/>
            <person name="Proctor R.H."/>
            <person name="Regev A."/>
            <person name="Ruiz-Roldan M.C."/>
            <person name="Sain D."/>
            <person name="Sakthikumar S."/>
            <person name="Sykes S."/>
            <person name="Schwartz D.C."/>
            <person name="Turgeon B.G."/>
            <person name="Wapinski I."/>
            <person name="Yoder O."/>
            <person name="Young S."/>
            <person name="Zeng Q."/>
            <person name="Zhou S."/>
            <person name="Galagan J."/>
            <person name="Cuomo C.A."/>
            <person name="Kistler H.C."/>
            <person name="Rep M."/>
        </authorList>
    </citation>
    <scope>GENOME REANNOTATION</scope>
    <source>
        <strain evidence="3">ATCC MYA-4620 / CBS 123657 / FGSC 9075 / NRRL 31084 / PH-1</strain>
    </source>
</reference>
<dbReference type="AlphaFoldDB" id="A0A1C3YJD1"/>
<reference evidence="3" key="1">
    <citation type="journal article" date="2007" name="Science">
        <title>The Fusarium graminearum genome reveals a link between localized polymorphism and pathogen specialization.</title>
        <authorList>
            <person name="Cuomo C.A."/>
            <person name="Gueldener U."/>
            <person name="Xu J.-R."/>
            <person name="Trail F."/>
            <person name="Turgeon B.G."/>
            <person name="Di Pietro A."/>
            <person name="Walton J.D."/>
            <person name="Ma L.-J."/>
            <person name="Baker S.E."/>
            <person name="Rep M."/>
            <person name="Adam G."/>
            <person name="Antoniw J."/>
            <person name="Baldwin T."/>
            <person name="Calvo S.E."/>
            <person name="Chang Y.-L."/>
            <person name="DeCaprio D."/>
            <person name="Gale L.R."/>
            <person name="Gnerre S."/>
            <person name="Goswami R.S."/>
            <person name="Hammond-Kosack K."/>
            <person name="Harris L.J."/>
            <person name="Hilburn K."/>
            <person name="Kennell J.C."/>
            <person name="Kroken S."/>
            <person name="Magnuson J.K."/>
            <person name="Mannhaupt G."/>
            <person name="Mauceli E.W."/>
            <person name="Mewes H.-W."/>
            <person name="Mitterbauer R."/>
            <person name="Muehlbauer G."/>
            <person name="Muensterkoetter M."/>
            <person name="Nelson D."/>
            <person name="O'Donnell K."/>
            <person name="Ouellet T."/>
            <person name="Qi W."/>
            <person name="Quesneville H."/>
            <person name="Roncero M.I.G."/>
            <person name="Seong K.-Y."/>
            <person name="Tetko I.V."/>
            <person name="Urban M."/>
            <person name="Waalwijk C."/>
            <person name="Ward T.J."/>
            <person name="Yao J."/>
            <person name="Birren B.W."/>
            <person name="Kistler H.C."/>
        </authorList>
    </citation>
    <scope>NUCLEOTIDE SEQUENCE [LARGE SCALE GENOMIC DNA]</scope>
    <source>
        <strain evidence="3">ATCC MYA-4620 / CBS 123657 / FGSC 9075 / NRRL 31084 / PH-1</strain>
    </source>
</reference>
<dbReference type="Proteomes" id="UP000070720">
    <property type="component" value="Chromosome 1"/>
</dbReference>
<feature type="region of interest" description="Disordered" evidence="1">
    <location>
        <begin position="729"/>
        <end position="812"/>
    </location>
</feature>
<dbReference type="InParanoid" id="A0A1C3YJD1"/>
<feature type="compositionally biased region" description="Pro residues" evidence="1">
    <location>
        <begin position="786"/>
        <end position="798"/>
    </location>
</feature>
<evidence type="ECO:0000313" key="2">
    <source>
        <dbReference type="EMBL" id="SCB64629.1"/>
    </source>
</evidence>
<dbReference type="eggNOG" id="ENOG502SPDR">
    <property type="taxonomic scope" value="Eukaryota"/>
</dbReference>
<keyword evidence="3" id="KW-1185">Reference proteome</keyword>
<name>A0A1C3YJD1_GIBZE</name>